<name>A0A1E1KES1_9HELO</name>
<dbReference type="EMBL" id="FJUX01000027">
    <property type="protein sequence ID" value="CZS96538.1"/>
    <property type="molecule type" value="Genomic_DNA"/>
</dbReference>
<organism evidence="1 2">
    <name type="scientific">Rhynchosporium agropyri</name>
    <dbReference type="NCBI Taxonomy" id="914238"/>
    <lineage>
        <taxon>Eukaryota</taxon>
        <taxon>Fungi</taxon>
        <taxon>Dikarya</taxon>
        <taxon>Ascomycota</taxon>
        <taxon>Pezizomycotina</taxon>
        <taxon>Leotiomycetes</taxon>
        <taxon>Helotiales</taxon>
        <taxon>Ploettnerulaceae</taxon>
        <taxon>Rhynchosporium</taxon>
    </lineage>
</organism>
<keyword evidence="2" id="KW-1185">Reference proteome</keyword>
<evidence type="ECO:0000313" key="1">
    <source>
        <dbReference type="EMBL" id="CZS96538.1"/>
    </source>
</evidence>
<sequence>MPSPDEIFANWCGPVDGNFSQTINTTFGLANQDEYAYRAEAFAMTLSQIQEQIDSGKLKYKYQSHGQQIRVSPVDITAYTSIYSPSTDTTKAHTAFLSNAKKGSPRETVAKYLHSQRICPLKIPKSKQHVNPYYDMWVLSCQETAFLGPLPDPSYASPANAKHTHPILPVFYHHFGCVVPSYEALEIISQLVKSENAKGVIDMASGNGYWTYMLRRLKLDVKAVDNMASEYRTIWIDDTIKTDGVEYLRKNHGGKGRLLMMVYMVTAGNFTKQVLREYKGDVIIVVGTMNANRYTDFRDETAEQYFGREMKGWGLFCRISMPSFAGKDEGMLVWKRRS</sequence>
<protein>
    <submittedName>
        <fullName evidence="1">Uncharacterized protein</fullName>
    </submittedName>
</protein>
<dbReference type="AlphaFoldDB" id="A0A1E1KES1"/>
<gene>
    <name evidence="1" type="ORF">RAG0_05817</name>
</gene>
<dbReference type="PANTHER" id="PTHR39290:SF6">
    <property type="entry name" value="S-ADENOSYL-L-METHIONINE-DEPENDENT METHYLTRANSFERASES SUPERFAMILY PROTEIN"/>
    <property type="match status" value="1"/>
</dbReference>
<dbReference type="PANTHER" id="PTHR39290">
    <property type="entry name" value="C3H1-TYPE DOMAIN-CONTAINING PROTEIN-RELATED"/>
    <property type="match status" value="1"/>
</dbReference>
<reference evidence="2" key="1">
    <citation type="submission" date="2016-03" db="EMBL/GenBank/DDBJ databases">
        <authorList>
            <person name="Guldener U."/>
        </authorList>
    </citation>
    <scope>NUCLEOTIDE SEQUENCE [LARGE SCALE GENOMIC DNA]</scope>
    <source>
        <strain evidence="2">04CH-RAC-A.6.1</strain>
    </source>
</reference>
<accession>A0A1E1KES1</accession>
<dbReference type="OrthoDB" id="5411518at2759"/>
<evidence type="ECO:0000313" key="2">
    <source>
        <dbReference type="Proteomes" id="UP000178912"/>
    </source>
</evidence>
<dbReference type="Proteomes" id="UP000178912">
    <property type="component" value="Unassembled WGS sequence"/>
</dbReference>
<proteinExistence type="predicted"/>